<dbReference type="EMBL" id="KB008170">
    <property type="protein sequence ID" value="ELR10939.1"/>
    <property type="molecule type" value="Genomic_DNA"/>
</dbReference>
<dbReference type="AlphaFoldDB" id="L8GDJ6"/>
<dbReference type="RefSeq" id="XP_004332952.1">
    <property type="nucleotide sequence ID" value="XM_004332904.1"/>
</dbReference>
<dbReference type="VEuPathDB" id="AmoebaDB:ACA1_337960"/>
<accession>L8GDJ6</accession>
<feature type="region of interest" description="Disordered" evidence="1">
    <location>
        <begin position="155"/>
        <end position="186"/>
    </location>
</feature>
<organism evidence="2 3">
    <name type="scientific">Acanthamoeba castellanii (strain ATCC 30010 / Neff)</name>
    <dbReference type="NCBI Taxonomy" id="1257118"/>
    <lineage>
        <taxon>Eukaryota</taxon>
        <taxon>Amoebozoa</taxon>
        <taxon>Discosea</taxon>
        <taxon>Longamoebia</taxon>
        <taxon>Centramoebida</taxon>
        <taxon>Acanthamoebidae</taxon>
        <taxon>Acanthamoeba</taxon>
    </lineage>
</organism>
<keyword evidence="3" id="KW-1185">Reference proteome</keyword>
<dbReference type="GeneID" id="14911356"/>
<reference evidence="2 3" key="1">
    <citation type="journal article" date="2013" name="Genome Biol.">
        <title>Genome of Acanthamoeba castellanii highlights extensive lateral gene transfer and early evolution of tyrosine kinase signaling.</title>
        <authorList>
            <person name="Clarke M."/>
            <person name="Lohan A.J."/>
            <person name="Liu B."/>
            <person name="Lagkouvardos I."/>
            <person name="Roy S."/>
            <person name="Zafar N."/>
            <person name="Bertelli C."/>
            <person name="Schilde C."/>
            <person name="Kianianmomeni A."/>
            <person name="Burglin T.R."/>
            <person name="Frech C."/>
            <person name="Turcotte B."/>
            <person name="Kopec K.O."/>
            <person name="Synnott J.M."/>
            <person name="Choo C."/>
            <person name="Paponov I."/>
            <person name="Finkler A."/>
            <person name="Soon Heng Tan C."/>
            <person name="Hutchins A.P."/>
            <person name="Weinmeier T."/>
            <person name="Rattei T."/>
            <person name="Chu J.S."/>
            <person name="Gimenez G."/>
            <person name="Irimia M."/>
            <person name="Rigden D.J."/>
            <person name="Fitzpatrick D.A."/>
            <person name="Lorenzo-Morales J."/>
            <person name="Bateman A."/>
            <person name="Chiu C.H."/>
            <person name="Tang P."/>
            <person name="Hegemann P."/>
            <person name="Fromm H."/>
            <person name="Raoult D."/>
            <person name="Greub G."/>
            <person name="Miranda-Saavedra D."/>
            <person name="Chen N."/>
            <person name="Nash P."/>
            <person name="Ginger M.L."/>
            <person name="Horn M."/>
            <person name="Schaap P."/>
            <person name="Caler L."/>
            <person name="Loftus B."/>
        </authorList>
    </citation>
    <scope>NUCLEOTIDE SEQUENCE [LARGE SCALE GENOMIC DNA]</scope>
    <source>
        <strain evidence="2 3">Neff</strain>
    </source>
</reference>
<feature type="region of interest" description="Disordered" evidence="1">
    <location>
        <begin position="381"/>
        <end position="400"/>
    </location>
</feature>
<evidence type="ECO:0000256" key="1">
    <source>
        <dbReference type="SAM" id="MobiDB-lite"/>
    </source>
</evidence>
<evidence type="ECO:0000313" key="2">
    <source>
        <dbReference type="EMBL" id="ELR10939.1"/>
    </source>
</evidence>
<dbReference type="Proteomes" id="UP000011083">
    <property type="component" value="Unassembled WGS sequence"/>
</dbReference>
<dbReference type="KEGG" id="acan:ACA1_337960"/>
<sequence>MGKKKGSGKASKREGMSLRSVEEAKLGLATPNDRRHDALFAAAPDLMALCFAFARTDYNDDVGSKDRFELRSKGDHDARTVRQTASSELRVAMVKMAEQLRHRTVDAINQLLAGDDEMAVRAARMKLHAELHALEQLASEGVRLVDDAHRRHRNSENVGAGLPKARADDVGGHHHKRRGEAQIKEEEDERRLLASMRSACGVLEYLYAQAICASSESQIEGLSALGSWAPLGAQVVSQLVSVVDSVVSAGRVLDPARHPQGLGLHIAGAVDAQLHLLSVLLRGDSGQVEARRLHQHAGGIQFLAAMLELEHRVTKLEPGKPDQAYDELCQRAADVAGRLRCLGAAAERQEDLDELNHLGVELAAAADESRRLAARASHVTGAGLLPGKGPATPKLPREDPSSKWDWVLGAAAAAQSAGTVESAIMSAVVDNSRLLTSLAAHRLATSRDALHCLTARQTPDEARAGPSHWAQLRRIFRRCGTLSALAASLVADRSAVLLSSGDTGRLCEVGVADFVRQQVYAAVFEVNKLSLLLQTVCSTLDSSAAARHKGAGLGGHDREVAALQEQSEELAGRVSARLNRFEAVVAAALPPTTPAEQLRLAGVAAETISQ</sequence>
<protein>
    <submittedName>
        <fullName evidence="2">Uncharacterized protein</fullName>
    </submittedName>
</protein>
<name>L8GDJ6_ACACF</name>
<proteinExistence type="predicted"/>
<evidence type="ECO:0000313" key="3">
    <source>
        <dbReference type="Proteomes" id="UP000011083"/>
    </source>
</evidence>
<gene>
    <name evidence="2" type="ORF">ACA1_337960</name>
</gene>